<keyword evidence="2" id="KW-1185">Reference proteome</keyword>
<organism evidence="1 2">
    <name type="scientific">Candidatus Haliotispira prima</name>
    <dbReference type="NCBI Taxonomy" id="3034016"/>
    <lineage>
        <taxon>Bacteria</taxon>
        <taxon>Pseudomonadati</taxon>
        <taxon>Spirochaetota</taxon>
        <taxon>Spirochaetia</taxon>
        <taxon>Spirochaetales</taxon>
        <taxon>Spirochaetaceae</taxon>
        <taxon>Candidatus Haliotispira</taxon>
    </lineage>
</organism>
<evidence type="ECO:0000313" key="1">
    <source>
        <dbReference type="EMBL" id="WGK69695.1"/>
    </source>
</evidence>
<name>A0ABY8MI36_9SPIO</name>
<sequence>MKIAYDIFFDTEFDSLPNLAWLPWVGCKYRDLPYKLLIVGQSNSDNKKRINDTQQNKGFTRWVIERVIEGDNGWPVFQNIHKILKGGKNVTGRENIQGLWENLCFYDFVQRVMLKTPDGLKQPTSDDYLAGKPVFDELIKMLKPDVCLFIGVRTAKVFGSLVERKPEKIDGTYPFTGVIKTGTIPSVEKDIQLYFMRNPGSVFKWGNWHKDIGESMPELLLQFADEKAESI</sequence>
<dbReference type="Proteomes" id="UP001228690">
    <property type="component" value="Chromosome"/>
</dbReference>
<dbReference type="RefSeq" id="WP_326927881.1">
    <property type="nucleotide sequence ID" value="NZ_CP123443.1"/>
</dbReference>
<reference evidence="1 2" key="1">
    <citation type="submission" date="2023-04" db="EMBL/GenBank/DDBJ databases">
        <title>Spirochaete genome identified in red abalone sample constitutes a novel genus.</title>
        <authorList>
            <person name="Sharma S.P."/>
            <person name="Purcell C.M."/>
            <person name="Hyde J.R."/>
            <person name="Severin A.J."/>
        </authorList>
    </citation>
    <scope>NUCLEOTIDE SEQUENCE [LARGE SCALE GENOMIC DNA]</scope>
    <source>
        <strain evidence="1 2">SP-2023</strain>
    </source>
</reference>
<evidence type="ECO:0000313" key="2">
    <source>
        <dbReference type="Proteomes" id="UP001228690"/>
    </source>
</evidence>
<proteinExistence type="predicted"/>
<gene>
    <name evidence="1" type="ORF">P0082_02200</name>
</gene>
<evidence type="ECO:0008006" key="3">
    <source>
        <dbReference type="Google" id="ProtNLM"/>
    </source>
</evidence>
<protein>
    <recommendedName>
        <fullName evidence="3">Uracil-DNA glycosylase-like domain-containing protein</fullName>
    </recommendedName>
</protein>
<dbReference type="EMBL" id="CP123443">
    <property type="protein sequence ID" value="WGK69695.1"/>
    <property type="molecule type" value="Genomic_DNA"/>
</dbReference>
<accession>A0ABY8MI36</accession>